<comment type="function">
    <text evidence="3">CoA transferase having broad substrate specificity for short-chain acyl-CoA thioesters with the activity decreasing when the length of the carboxylic acid chain exceeds four carbons.</text>
</comment>
<dbReference type="Pfam" id="PF01144">
    <property type="entry name" value="CoA_trans"/>
    <property type="match status" value="1"/>
</dbReference>
<evidence type="ECO:0000256" key="4">
    <source>
        <dbReference type="PIRSR" id="PIRSR000858-1"/>
    </source>
</evidence>
<dbReference type="SUPFAM" id="SSF100950">
    <property type="entry name" value="NagB/RpiA/CoA transferase-like"/>
    <property type="match status" value="2"/>
</dbReference>
<dbReference type="AlphaFoldDB" id="A0A840AVA8"/>
<dbReference type="RefSeq" id="WP_183401194.1">
    <property type="nucleotide sequence ID" value="NZ_JACIDS010000006.1"/>
</dbReference>
<dbReference type="InterPro" id="IPR014388">
    <property type="entry name" value="3-oxoacid_CoA-transferase"/>
</dbReference>
<dbReference type="InterPro" id="IPR037171">
    <property type="entry name" value="NagB/RpiA_transferase-like"/>
</dbReference>
<dbReference type="PANTHER" id="PTHR43293">
    <property type="entry name" value="ACETATE COA-TRANSFERASE YDIF"/>
    <property type="match status" value="1"/>
</dbReference>
<dbReference type="PIRSF" id="PIRSF000858">
    <property type="entry name" value="SCOT-t"/>
    <property type="match status" value="1"/>
</dbReference>
<dbReference type="SMART" id="SM00882">
    <property type="entry name" value="CoA_trans"/>
    <property type="match status" value="1"/>
</dbReference>
<evidence type="ECO:0000313" key="6">
    <source>
        <dbReference type="Proteomes" id="UP000553963"/>
    </source>
</evidence>
<keyword evidence="6" id="KW-1185">Reference proteome</keyword>
<dbReference type="Proteomes" id="UP000553963">
    <property type="component" value="Unassembled WGS sequence"/>
</dbReference>
<evidence type="ECO:0000256" key="3">
    <source>
        <dbReference type="PIRNR" id="PIRNR000858"/>
    </source>
</evidence>
<evidence type="ECO:0000256" key="1">
    <source>
        <dbReference type="ARBA" id="ARBA00007154"/>
    </source>
</evidence>
<sequence>MKSKVITADAAAALIPDDAVVTVSSASALGCPDATLAAIGRHFEASGHPTNLTMLHPIAAGDMYGVKGIDHIAKPGLLGRILAGSYPSGPSTAEPPAIWKMLGDNLIPAYNIPSGILFDMHREAAAKRPGVITKVGLDTFADPRRQGCAMNEAAATDPVVELIDFRGEEWLFFPSIVPNVAIIRATTADERGNLSFEHEGAYLGPLDQALAVRNNGGIVIAQVKRLTQAGTLKPLNVHVPGILVDHIVVAPDQWQTCQTPYEPAISGEISRPLSSFETPAFDIAKVIARRVALELREGWAVNIGFGISANVPRILIEEGRHGDVTWMIEQGAVGGVPLLDFQFGCASNAEAIVPSPHQFVYFQGGGFDCSLLSFLQIDQSGSVNVSRLSARPHVTAGAGGFVDITARAKRIVFSGYFNAGAKFEIVDGTVRTLKEGKVKKLVPEVEHVSFSGRRAVEQGQEILYVTERCVMRLTREGVMVVEIAPGFDLERDILGQADFPLLVAGDLKVTPDRLYHAAPIGLHLAGGLHG</sequence>
<reference evidence="5 6" key="1">
    <citation type="submission" date="2020-08" db="EMBL/GenBank/DDBJ databases">
        <title>Genomic Encyclopedia of Type Strains, Phase IV (KMG-IV): sequencing the most valuable type-strain genomes for metagenomic binning, comparative biology and taxonomic classification.</title>
        <authorList>
            <person name="Goeker M."/>
        </authorList>
    </citation>
    <scope>NUCLEOTIDE SEQUENCE [LARGE SCALE GENOMIC DNA]</scope>
    <source>
        <strain evidence="5 6">DSM 25966</strain>
    </source>
</reference>
<dbReference type="EC" id="2.8.3.8" evidence="3"/>
<proteinExistence type="inferred from homology"/>
<protein>
    <recommendedName>
        <fullName evidence="3">Acetate CoA-transferase YdiF</fullName>
        <ecNumber evidence="3">2.8.3.8</ecNumber>
    </recommendedName>
</protein>
<dbReference type="EMBL" id="JACIDS010000006">
    <property type="protein sequence ID" value="MBB3933554.1"/>
    <property type="molecule type" value="Genomic_DNA"/>
</dbReference>
<dbReference type="GO" id="GO:0046952">
    <property type="term" value="P:ketone body catabolic process"/>
    <property type="evidence" value="ECO:0007669"/>
    <property type="project" value="InterPro"/>
</dbReference>
<keyword evidence="2 3" id="KW-0808">Transferase</keyword>
<organism evidence="5 6">
    <name type="scientific">Kaistia hirudinis</name>
    <dbReference type="NCBI Taxonomy" id="1293440"/>
    <lineage>
        <taxon>Bacteria</taxon>
        <taxon>Pseudomonadati</taxon>
        <taxon>Pseudomonadota</taxon>
        <taxon>Alphaproteobacteria</taxon>
        <taxon>Hyphomicrobiales</taxon>
        <taxon>Kaistiaceae</taxon>
        <taxon>Kaistia</taxon>
    </lineage>
</organism>
<comment type="catalytic activity">
    <reaction evidence="3">
        <text>an acyl-CoA + acetate = a carboxylate + acetyl-CoA</text>
        <dbReference type="Rhea" id="RHEA:13381"/>
        <dbReference type="ChEBI" id="CHEBI:29067"/>
        <dbReference type="ChEBI" id="CHEBI:30089"/>
        <dbReference type="ChEBI" id="CHEBI:57288"/>
        <dbReference type="ChEBI" id="CHEBI:58342"/>
        <dbReference type="EC" id="2.8.3.8"/>
    </reaction>
</comment>
<dbReference type="InterPro" id="IPR004165">
    <property type="entry name" value="CoA_trans_fam_I"/>
</dbReference>
<comment type="caution">
    <text evidence="5">The sequence shown here is derived from an EMBL/GenBank/DDBJ whole genome shotgun (WGS) entry which is preliminary data.</text>
</comment>
<evidence type="ECO:0000256" key="2">
    <source>
        <dbReference type="ARBA" id="ARBA00022679"/>
    </source>
</evidence>
<dbReference type="PANTHER" id="PTHR43293:SF1">
    <property type="entry name" value="ACETATE COA-TRANSFERASE YDIF"/>
    <property type="match status" value="1"/>
</dbReference>
<dbReference type="GO" id="GO:0008775">
    <property type="term" value="F:acetate CoA-transferase activity"/>
    <property type="evidence" value="ECO:0007669"/>
    <property type="project" value="UniProtKB-EC"/>
</dbReference>
<accession>A0A840AVA8</accession>
<name>A0A840AVA8_9HYPH</name>
<gene>
    <name evidence="5" type="ORF">GGR25_004627</name>
</gene>
<dbReference type="Gene3D" id="3.40.1080.10">
    <property type="entry name" value="Glutaconate Coenzyme A-transferase"/>
    <property type="match status" value="2"/>
</dbReference>
<evidence type="ECO:0000313" key="5">
    <source>
        <dbReference type="EMBL" id="MBB3933554.1"/>
    </source>
</evidence>
<dbReference type="PROSITE" id="PS51257">
    <property type="entry name" value="PROKAR_LIPOPROTEIN"/>
    <property type="match status" value="1"/>
</dbReference>
<feature type="active site" description="5-glutamyl coenzyme A thioester intermediate" evidence="4">
    <location>
        <position position="329"/>
    </location>
</feature>
<comment type="similarity">
    <text evidence="1 3">Belongs to the 3-oxoacid CoA-transferase family.</text>
</comment>